<name>A0A1F4TPW8_UNCSA</name>
<dbReference type="AlphaFoldDB" id="A0A1F4TPW8"/>
<comment type="caution">
    <text evidence="4">The sequence shown here is derived from an EMBL/GenBank/DDBJ whole genome shotgun (WGS) entry which is preliminary data.</text>
</comment>
<reference evidence="4 5" key="1">
    <citation type="journal article" date="2016" name="Nat. Commun.">
        <title>Thousands of microbial genomes shed light on interconnected biogeochemical processes in an aquifer system.</title>
        <authorList>
            <person name="Anantharaman K."/>
            <person name="Brown C.T."/>
            <person name="Hug L.A."/>
            <person name="Sharon I."/>
            <person name="Castelle C.J."/>
            <person name="Probst A.J."/>
            <person name="Thomas B.C."/>
            <person name="Singh A."/>
            <person name="Wilkins M.J."/>
            <person name="Karaoz U."/>
            <person name="Brodie E.L."/>
            <person name="Williams K.H."/>
            <person name="Hubbard S.S."/>
            <person name="Banfield J.F."/>
        </authorList>
    </citation>
    <scope>NUCLEOTIDE SEQUENCE [LARGE SCALE GENOMIC DNA]</scope>
</reference>
<accession>A0A1F4TPW8</accession>
<evidence type="ECO:0000313" key="4">
    <source>
        <dbReference type="EMBL" id="OGC34619.1"/>
    </source>
</evidence>
<dbReference type="PANTHER" id="PTHR36504">
    <property type="entry name" value="LIPOPOLYSACCHARIDE EXPORT SYSTEM PROTEIN LPTA"/>
    <property type="match status" value="1"/>
</dbReference>
<dbReference type="Gene3D" id="2.60.450.10">
    <property type="entry name" value="Lipopolysaccharide (LPS) transport protein A like domain"/>
    <property type="match status" value="1"/>
</dbReference>
<feature type="transmembrane region" description="Helical" evidence="2">
    <location>
        <begin position="7"/>
        <end position="25"/>
    </location>
</feature>
<dbReference type="GO" id="GO:0017089">
    <property type="term" value="F:glycolipid transfer activity"/>
    <property type="evidence" value="ECO:0007669"/>
    <property type="project" value="TreeGrafter"/>
</dbReference>
<dbReference type="Pfam" id="PF03968">
    <property type="entry name" value="LptD_N"/>
    <property type="match status" value="1"/>
</dbReference>
<keyword evidence="2" id="KW-1133">Transmembrane helix</keyword>
<dbReference type="EMBL" id="MEUI01000014">
    <property type="protein sequence ID" value="OGC34619.1"/>
    <property type="molecule type" value="Genomic_DNA"/>
</dbReference>
<dbReference type="PANTHER" id="PTHR36504:SF1">
    <property type="entry name" value="LIPOPOLYSACCHARIDE EXPORT SYSTEM PROTEIN LPTA"/>
    <property type="match status" value="1"/>
</dbReference>
<keyword evidence="2" id="KW-0472">Membrane</keyword>
<dbReference type="InterPro" id="IPR005653">
    <property type="entry name" value="OstA-like_N"/>
</dbReference>
<sequence>MKLSYRIILGLFLAFIIWIFYWALFSPKENISVHIYKTLKQQEQRADLAFKEVSFEEIDAGIKYWQLFANTAMMNKSNQLATLKESNGTFFSNGQPALLFQSPVALWDMKKKEIYLDQPIGYDVSLKEKITALTKNLKNSQRQSVFNLRDKKNGKALWFVANNLSWKLADKKIVCTGDIVIKKSRVIGYAEKLNGDVSLEEIKVSGNPRVIINPKNNSPITMEANYFEIDSPAETITAKGNSKIFWQEAIITCREVKYFENSNKLDLSGEVKITYQDIRAQGDSAIYNINKDEIVLTGKTRAKQKENRLRGEKIMVSLKENKISVFGQGKFIISEEELK</sequence>
<evidence type="ECO:0000256" key="1">
    <source>
        <dbReference type="ARBA" id="ARBA00022729"/>
    </source>
</evidence>
<dbReference type="Proteomes" id="UP000177309">
    <property type="component" value="Unassembled WGS sequence"/>
</dbReference>
<dbReference type="GO" id="GO:0009279">
    <property type="term" value="C:cell outer membrane"/>
    <property type="evidence" value="ECO:0007669"/>
    <property type="project" value="TreeGrafter"/>
</dbReference>
<evidence type="ECO:0000259" key="3">
    <source>
        <dbReference type="Pfam" id="PF03968"/>
    </source>
</evidence>
<dbReference type="InterPro" id="IPR052037">
    <property type="entry name" value="LPS_export_LptA"/>
</dbReference>
<dbReference type="GO" id="GO:0030288">
    <property type="term" value="C:outer membrane-bounded periplasmic space"/>
    <property type="evidence" value="ECO:0007669"/>
    <property type="project" value="TreeGrafter"/>
</dbReference>
<evidence type="ECO:0000256" key="2">
    <source>
        <dbReference type="SAM" id="Phobius"/>
    </source>
</evidence>
<evidence type="ECO:0000313" key="5">
    <source>
        <dbReference type="Proteomes" id="UP000177309"/>
    </source>
</evidence>
<protein>
    <recommendedName>
        <fullName evidence="3">Organic solvent tolerance-like N-terminal domain-containing protein</fullName>
    </recommendedName>
</protein>
<keyword evidence="2" id="KW-0812">Transmembrane</keyword>
<gene>
    <name evidence="4" type="ORF">A2462_04735</name>
</gene>
<keyword evidence="1" id="KW-0732">Signal</keyword>
<dbReference type="GO" id="GO:0015920">
    <property type="term" value="P:lipopolysaccharide transport"/>
    <property type="evidence" value="ECO:0007669"/>
    <property type="project" value="TreeGrafter"/>
</dbReference>
<organism evidence="4 5">
    <name type="scientific">candidate division WOR-1 bacterium RIFOXYC2_FULL_41_25</name>
    <dbReference type="NCBI Taxonomy" id="1802586"/>
    <lineage>
        <taxon>Bacteria</taxon>
        <taxon>Bacillati</taxon>
        <taxon>Saganbacteria</taxon>
    </lineage>
</organism>
<proteinExistence type="predicted"/>
<feature type="domain" description="Organic solvent tolerance-like N-terminal" evidence="3">
    <location>
        <begin position="223"/>
        <end position="321"/>
    </location>
</feature>